<evidence type="ECO:0000313" key="2">
    <source>
        <dbReference type="EMBL" id="TCD53543.1"/>
    </source>
</evidence>
<dbReference type="InterPro" id="IPR000523">
    <property type="entry name" value="Mg_chelatse_chII-like_cat_dom"/>
</dbReference>
<keyword evidence="2" id="KW-0547">Nucleotide-binding</keyword>
<dbReference type="OrthoDB" id="9813147at2"/>
<dbReference type="Gene3D" id="3.30.230.10">
    <property type="match status" value="1"/>
</dbReference>
<keyword evidence="3" id="KW-1185">Reference proteome</keyword>
<dbReference type="GO" id="GO:0005524">
    <property type="term" value="F:ATP binding"/>
    <property type="evidence" value="ECO:0007669"/>
    <property type="project" value="UniProtKB-KW"/>
</dbReference>
<dbReference type="InterPro" id="IPR003593">
    <property type="entry name" value="AAA+_ATPase"/>
</dbReference>
<dbReference type="RefSeq" id="WP_131285296.1">
    <property type="nucleotide sequence ID" value="NZ_RXLP01000027.1"/>
</dbReference>
<name>A0A4R0QMZ3_9BIFI</name>
<dbReference type="Gene3D" id="3.40.50.300">
    <property type="entry name" value="P-loop containing nucleotide triphosphate hydrolases"/>
    <property type="match status" value="1"/>
</dbReference>
<organism evidence="2 3">
    <name type="scientific">Alloscardovia theropitheci</name>
    <dbReference type="NCBI Taxonomy" id="2496842"/>
    <lineage>
        <taxon>Bacteria</taxon>
        <taxon>Bacillati</taxon>
        <taxon>Actinomycetota</taxon>
        <taxon>Actinomycetes</taxon>
        <taxon>Bifidobacteriales</taxon>
        <taxon>Bifidobacteriaceae</taxon>
        <taxon>Alloscardovia</taxon>
    </lineage>
</organism>
<dbReference type="AlphaFoldDB" id="A0A4R0QMZ3"/>
<dbReference type="SMART" id="SM00382">
    <property type="entry name" value="AAA"/>
    <property type="match status" value="1"/>
</dbReference>
<feature type="domain" description="AAA+ ATPase" evidence="1">
    <location>
        <begin position="282"/>
        <end position="466"/>
    </location>
</feature>
<accession>A0A4R0QMZ3</accession>
<dbReference type="PANTHER" id="PTHR32039:SF7">
    <property type="entry name" value="COMPETENCE PROTEIN COMM"/>
    <property type="match status" value="1"/>
</dbReference>
<dbReference type="SUPFAM" id="SSF54211">
    <property type="entry name" value="Ribosomal protein S5 domain 2-like"/>
    <property type="match status" value="1"/>
</dbReference>
<dbReference type="Pfam" id="PF01078">
    <property type="entry name" value="Mg_chelatase"/>
    <property type="match status" value="1"/>
</dbReference>
<dbReference type="InterPro" id="IPR027417">
    <property type="entry name" value="P-loop_NTPase"/>
</dbReference>
<dbReference type="InterPro" id="IPR020568">
    <property type="entry name" value="Ribosomal_Su5_D2-typ_SF"/>
</dbReference>
<dbReference type="EMBL" id="RXLP01000027">
    <property type="protein sequence ID" value="TCD53543.1"/>
    <property type="molecule type" value="Genomic_DNA"/>
</dbReference>
<dbReference type="SUPFAM" id="SSF52540">
    <property type="entry name" value="P-loop containing nucleoside triphosphate hydrolases"/>
    <property type="match status" value="1"/>
</dbReference>
<dbReference type="Pfam" id="PF13541">
    <property type="entry name" value="ChlI"/>
    <property type="match status" value="1"/>
</dbReference>
<dbReference type="InterPro" id="IPR014721">
    <property type="entry name" value="Ribsml_uS5_D2-typ_fold_subgr"/>
</dbReference>
<dbReference type="InterPro" id="IPR045006">
    <property type="entry name" value="CHLI-like"/>
</dbReference>
<gene>
    <name evidence="2" type="ORF">EJ419_07805</name>
</gene>
<keyword evidence="2" id="KW-0067">ATP-binding</keyword>
<comment type="caution">
    <text evidence="2">The sequence shown here is derived from an EMBL/GenBank/DDBJ whole genome shotgun (WGS) entry which is preliminary data.</text>
</comment>
<dbReference type="PANTHER" id="PTHR32039">
    <property type="entry name" value="MAGNESIUM-CHELATASE SUBUNIT CHLI"/>
    <property type="match status" value="1"/>
</dbReference>
<evidence type="ECO:0000259" key="1">
    <source>
        <dbReference type="SMART" id="SM00382"/>
    </source>
</evidence>
<dbReference type="Proteomes" id="UP000291289">
    <property type="component" value="Unassembled WGS sequence"/>
</dbReference>
<reference evidence="2 3" key="1">
    <citation type="submission" date="2018-12" db="EMBL/GenBank/DDBJ databases">
        <title>Alloscrdovia theropitheci sp. nov: a novel taxon from the feces of the bleeding-herat monkey (Theropithecus geleda).</title>
        <authorList>
            <person name="Modesto M."/>
        </authorList>
    </citation>
    <scope>NUCLEOTIDE SEQUENCE [LARGE SCALE GENOMIC DNA]</scope>
    <source>
        <strain evidence="2 3">GLDI4/2</strain>
    </source>
</reference>
<dbReference type="InterPro" id="IPR025158">
    <property type="entry name" value="Mg_chelat-rel_C"/>
</dbReference>
<sequence length="585" mass="63816">MNIGTALAVATNGLTTDTVLVQSFISSGLPYFTLVGLPDTVLMQSKERVRTACRAIEFKWPRTRVTVNLSPASLPKRGAGYDLSIVASIFSAMKCINSDKLEDTIIMGELALDGTVLPIPSILPIALHANTHGISRLILPSQNVDEAHIIDGLNVIGVNHLTDLLKVLDAQPELLYSIPQYTSGHTSYALVSDSYPVAHKSKETAPTGTQLTYTNTSSNMSSSMSSNMNKAATHAVNTKSSLSLDIDTTFDIEEGLSSSNLDFADVLDQVDAKWALEVAAAGGHHILLQGPPGAGKTMLARRLPSIMPDLTHNQAVEHACIRSARGLASCTTLTHDIPFIRVQHNATMSSLVGGEIGSYIRPGAVSLANNGILFLDEAAEFDRTVLQALRIPLETHNVTISRTRGLVTYPANFQLVLAQNPCACGKLWSSHGECTCTPIQLRRYRHRISGPILDRIDMKINVSHITTMARANSTVQEYSPLLGRNFYGDSAHMREDVRLARERAHYRFQGYGWDKNSQASPTWLMEKTHTKIISAVNKLLSSETITMRGAHKILRLAWTITDLFGQSQPDMDNFQAAQALYLSGD</sequence>
<dbReference type="Pfam" id="PF13335">
    <property type="entry name" value="Mg_chelatase_C"/>
    <property type="match status" value="1"/>
</dbReference>
<dbReference type="CDD" id="cd00009">
    <property type="entry name" value="AAA"/>
    <property type="match status" value="1"/>
</dbReference>
<evidence type="ECO:0000313" key="3">
    <source>
        <dbReference type="Proteomes" id="UP000291289"/>
    </source>
</evidence>
<protein>
    <submittedName>
        <fullName evidence="2">ATP-binding protein</fullName>
    </submittedName>
</protein>
<proteinExistence type="predicted"/>